<feature type="transmembrane region" description="Helical" evidence="1">
    <location>
        <begin position="74"/>
        <end position="98"/>
    </location>
</feature>
<dbReference type="Proteomes" id="UP001190700">
    <property type="component" value="Unassembled WGS sequence"/>
</dbReference>
<sequence>MHLGEEAKARNTWVIFRMWVRDITALTNATYIVTMVRIFEVMDCKDLDGVLYVEAAPHIECQHDNTSYRHMLDAAIMFLMLWGVVVPVAKACSTFYGFRHKLLSQSHYQ</sequence>
<reference evidence="2 3" key="1">
    <citation type="journal article" date="2015" name="Genome Biol. Evol.">
        <title>Comparative Genomics of a Bacterivorous Green Alga Reveals Evolutionary Causalities and Consequences of Phago-Mixotrophic Mode of Nutrition.</title>
        <authorList>
            <person name="Burns J.A."/>
            <person name="Paasch A."/>
            <person name="Narechania A."/>
            <person name="Kim E."/>
        </authorList>
    </citation>
    <scope>NUCLEOTIDE SEQUENCE [LARGE SCALE GENOMIC DNA]</scope>
    <source>
        <strain evidence="2 3">PLY_AMNH</strain>
    </source>
</reference>
<gene>
    <name evidence="2" type="ORF">CYMTET_46355</name>
</gene>
<keyword evidence="1" id="KW-1133">Transmembrane helix</keyword>
<keyword evidence="1" id="KW-0472">Membrane</keyword>
<evidence type="ECO:0000313" key="3">
    <source>
        <dbReference type="Proteomes" id="UP001190700"/>
    </source>
</evidence>
<organism evidence="2 3">
    <name type="scientific">Cymbomonas tetramitiformis</name>
    <dbReference type="NCBI Taxonomy" id="36881"/>
    <lineage>
        <taxon>Eukaryota</taxon>
        <taxon>Viridiplantae</taxon>
        <taxon>Chlorophyta</taxon>
        <taxon>Pyramimonadophyceae</taxon>
        <taxon>Pyramimonadales</taxon>
        <taxon>Pyramimonadaceae</taxon>
        <taxon>Cymbomonas</taxon>
    </lineage>
</organism>
<dbReference type="EMBL" id="LGRX02032408">
    <property type="protein sequence ID" value="KAK3244019.1"/>
    <property type="molecule type" value="Genomic_DNA"/>
</dbReference>
<accession>A0AAE0BXM8</accession>
<keyword evidence="3" id="KW-1185">Reference proteome</keyword>
<protein>
    <submittedName>
        <fullName evidence="2">Uncharacterized protein</fullName>
    </submittedName>
</protein>
<dbReference type="AlphaFoldDB" id="A0AAE0BXM8"/>
<keyword evidence="1" id="KW-0812">Transmembrane</keyword>
<evidence type="ECO:0000313" key="2">
    <source>
        <dbReference type="EMBL" id="KAK3244019.1"/>
    </source>
</evidence>
<proteinExistence type="predicted"/>
<feature type="non-terminal residue" evidence="2">
    <location>
        <position position="109"/>
    </location>
</feature>
<comment type="caution">
    <text evidence="2">The sequence shown here is derived from an EMBL/GenBank/DDBJ whole genome shotgun (WGS) entry which is preliminary data.</text>
</comment>
<evidence type="ECO:0000256" key="1">
    <source>
        <dbReference type="SAM" id="Phobius"/>
    </source>
</evidence>
<name>A0AAE0BXM8_9CHLO</name>